<evidence type="ECO:0000313" key="6">
    <source>
        <dbReference type="Proteomes" id="UP000601435"/>
    </source>
</evidence>
<dbReference type="AlphaFoldDB" id="A0A812KMZ3"/>
<evidence type="ECO:0000256" key="4">
    <source>
        <dbReference type="SAM" id="MobiDB-lite"/>
    </source>
</evidence>
<dbReference type="GO" id="GO:0006913">
    <property type="term" value="P:nucleocytoplasmic transport"/>
    <property type="evidence" value="ECO:0007669"/>
    <property type="project" value="TreeGrafter"/>
</dbReference>
<reference evidence="5" key="1">
    <citation type="submission" date="2021-02" db="EMBL/GenBank/DDBJ databases">
        <authorList>
            <person name="Dougan E. K."/>
            <person name="Rhodes N."/>
            <person name="Thang M."/>
            <person name="Chan C."/>
        </authorList>
    </citation>
    <scope>NUCLEOTIDE SEQUENCE</scope>
</reference>
<dbReference type="PANTHER" id="PTHR24113:SF12">
    <property type="entry name" value="RAN GTPASE-ACTIVATING PROTEIN 1"/>
    <property type="match status" value="1"/>
</dbReference>
<dbReference type="SUPFAM" id="SSF47954">
    <property type="entry name" value="Cyclin-like"/>
    <property type="match status" value="1"/>
</dbReference>
<accession>A0A812KMZ3</accession>
<keyword evidence="3" id="KW-0677">Repeat</keyword>
<dbReference type="Pfam" id="PF13516">
    <property type="entry name" value="LRR_6"/>
    <property type="match status" value="3"/>
</dbReference>
<dbReference type="GO" id="GO:0005829">
    <property type="term" value="C:cytosol"/>
    <property type="evidence" value="ECO:0007669"/>
    <property type="project" value="TreeGrafter"/>
</dbReference>
<dbReference type="Gene3D" id="1.10.472.10">
    <property type="entry name" value="Cyclin-like"/>
    <property type="match status" value="1"/>
</dbReference>
<dbReference type="OrthoDB" id="437685at2759"/>
<dbReference type="SUPFAM" id="SSF52047">
    <property type="entry name" value="RNI-like"/>
    <property type="match status" value="1"/>
</dbReference>
<organism evidence="5 6">
    <name type="scientific">Symbiodinium necroappetens</name>
    <dbReference type="NCBI Taxonomy" id="1628268"/>
    <lineage>
        <taxon>Eukaryota</taxon>
        <taxon>Sar</taxon>
        <taxon>Alveolata</taxon>
        <taxon>Dinophyceae</taxon>
        <taxon>Suessiales</taxon>
        <taxon>Symbiodiniaceae</taxon>
        <taxon>Symbiodinium</taxon>
    </lineage>
</organism>
<protein>
    <submittedName>
        <fullName evidence="5">Nlrc5 protein</fullName>
    </submittedName>
</protein>
<keyword evidence="1" id="KW-0343">GTPase activation</keyword>
<sequence>MVGCGAWQDLHLARNALGSQGAVAISRALKLDHAPALEWLSLTENAIGDMGLQALSASVARMPRLEWLDLELNGITDIGASALGQALSQTAGLGLRELDMRGNKVGEHGSLRLEQAKANVLGLQFWLGPMTVGRPRAEAPSQPICEPEPPPPTDEESVTAVVALTCANLAAKYWQQRGIPEQQLHWLSCNAFTRQDFVDAEVDVLRVLDYNVHWDGALFAEWVPLLLFFCEDLLLEASDMANIMAVASHVIDILAFQDELMSAYWPSELAAGTIQATIFLCTKSFKGYTFCRRVNHLCRAQDCEISALSEKILQAAVGKKGTELIIDGSGSCDPEPLSALPPGESDSEKL</sequence>
<evidence type="ECO:0000256" key="1">
    <source>
        <dbReference type="ARBA" id="ARBA00022468"/>
    </source>
</evidence>
<gene>
    <name evidence="5" type="primary">Nlrc5</name>
    <name evidence="5" type="ORF">SNEC2469_LOCUS3529</name>
</gene>
<evidence type="ECO:0000256" key="3">
    <source>
        <dbReference type="ARBA" id="ARBA00022737"/>
    </source>
</evidence>
<dbReference type="GO" id="GO:0005634">
    <property type="term" value="C:nucleus"/>
    <property type="evidence" value="ECO:0007669"/>
    <property type="project" value="TreeGrafter"/>
</dbReference>
<dbReference type="GO" id="GO:0005096">
    <property type="term" value="F:GTPase activator activity"/>
    <property type="evidence" value="ECO:0007669"/>
    <property type="project" value="UniProtKB-KW"/>
</dbReference>
<dbReference type="InterPro" id="IPR001611">
    <property type="entry name" value="Leu-rich_rpt"/>
</dbReference>
<dbReference type="PANTHER" id="PTHR24113">
    <property type="entry name" value="RAN GTPASE-ACTIVATING PROTEIN 1"/>
    <property type="match status" value="1"/>
</dbReference>
<keyword evidence="2" id="KW-0433">Leucine-rich repeat</keyword>
<name>A0A812KMZ3_9DINO</name>
<dbReference type="EMBL" id="CAJNJA010007914">
    <property type="protein sequence ID" value="CAE7230530.1"/>
    <property type="molecule type" value="Genomic_DNA"/>
</dbReference>
<dbReference type="GO" id="GO:0048471">
    <property type="term" value="C:perinuclear region of cytoplasm"/>
    <property type="evidence" value="ECO:0007669"/>
    <property type="project" value="TreeGrafter"/>
</dbReference>
<dbReference type="InterPro" id="IPR036915">
    <property type="entry name" value="Cyclin-like_sf"/>
</dbReference>
<keyword evidence="6" id="KW-1185">Reference proteome</keyword>
<proteinExistence type="predicted"/>
<dbReference type="GO" id="GO:0031267">
    <property type="term" value="F:small GTPase binding"/>
    <property type="evidence" value="ECO:0007669"/>
    <property type="project" value="TreeGrafter"/>
</dbReference>
<evidence type="ECO:0000313" key="5">
    <source>
        <dbReference type="EMBL" id="CAE7230530.1"/>
    </source>
</evidence>
<feature type="region of interest" description="Disordered" evidence="4">
    <location>
        <begin position="329"/>
        <end position="350"/>
    </location>
</feature>
<dbReference type="InterPro" id="IPR027038">
    <property type="entry name" value="RanGap"/>
</dbReference>
<evidence type="ECO:0000256" key="2">
    <source>
        <dbReference type="ARBA" id="ARBA00022614"/>
    </source>
</evidence>
<comment type="caution">
    <text evidence="5">The sequence shown here is derived from an EMBL/GenBank/DDBJ whole genome shotgun (WGS) entry which is preliminary data.</text>
</comment>
<dbReference type="InterPro" id="IPR032675">
    <property type="entry name" value="LRR_dom_sf"/>
</dbReference>
<dbReference type="SMART" id="SM00368">
    <property type="entry name" value="LRR_RI"/>
    <property type="match status" value="3"/>
</dbReference>
<dbReference type="Gene3D" id="3.80.10.10">
    <property type="entry name" value="Ribonuclease Inhibitor"/>
    <property type="match status" value="1"/>
</dbReference>
<dbReference type="Proteomes" id="UP000601435">
    <property type="component" value="Unassembled WGS sequence"/>
</dbReference>